<dbReference type="GO" id="GO:0005886">
    <property type="term" value="C:plasma membrane"/>
    <property type="evidence" value="ECO:0007669"/>
    <property type="project" value="TreeGrafter"/>
</dbReference>
<dbReference type="PANTHER" id="PTHR46730:SF1">
    <property type="entry name" value="PLAT DOMAIN-CONTAINING PROTEIN"/>
    <property type="match status" value="1"/>
</dbReference>
<reference evidence="6" key="3">
    <citation type="submission" date="2023-05" db="EMBL/GenBank/DDBJ databases">
        <authorList>
            <person name="Smith C.H."/>
        </authorList>
    </citation>
    <scope>NUCLEOTIDE SEQUENCE</scope>
    <source>
        <strain evidence="6">CHS0354</strain>
        <tissue evidence="6">Mantle</tissue>
    </source>
</reference>
<accession>A0AAE0VMD9</accession>
<evidence type="ECO:0000256" key="4">
    <source>
        <dbReference type="ARBA" id="ARBA00022989"/>
    </source>
</evidence>
<evidence type="ECO:0000313" key="7">
    <source>
        <dbReference type="Proteomes" id="UP001195483"/>
    </source>
</evidence>
<proteinExistence type="predicted"/>
<keyword evidence="3" id="KW-0677">Repeat</keyword>
<keyword evidence="7" id="KW-1185">Reference proteome</keyword>
<evidence type="ECO:0000256" key="5">
    <source>
        <dbReference type="ARBA" id="ARBA00023136"/>
    </source>
</evidence>
<gene>
    <name evidence="6" type="ORF">CHS0354_039407</name>
</gene>
<dbReference type="Proteomes" id="UP001195483">
    <property type="component" value="Unassembled WGS sequence"/>
</dbReference>
<keyword evidence="2" id="KW-0812">Transmembrane</keyword>
<comment type="caution">
    <text evidence="6">The sequence shown here is derived from an EMBL/GenBank/DDBJ whole genome shotgun (WGS) entry which is preliminary data.</text>
</comment>
<dbReference type="GO" id="GO:0006816">
    <property type="term" value="P:calcium ion transport"/>
    <property type="evidence" value="ECO:0007669"/>
    <property type="project" value="TreeGrafter"/>
</dbReference>
<comment type="subcellular location">
    <subcellularLocation>
        <location evidence="1">Membrane</location>
    </subcellularLocation>
</comment>
<organism evidence="6 7">
    <name type="scientific">Potamilus streckersoni</name>
    <dbReference type="NCBI Taxonomy" id="2493646"/>
    <lineage>
        <taxon>Eukaryota</taxon>
        <taxon>Metazoa</taxon>
        <taxon>Spiralia</taxon>
        <taxon>Lophotrochozoa</taxon>
        <taxon>Mollusca</taxon>
        <taxon>Bivalvia</taxon>
        <taxon>Autobranchia</taxon>
        <taxon>Heteroconchia</taxon>
        <taxon>Palaeoheterodonta</taxon>
        <taxon>Unionida</taxon>
        <taxon>Unionoidea</taxon>
        <taxon>Unionidae</taxon>
        <taxon>Ambleminae</taxon>
        <taxon>Lampsilini</taxon>
        <taxon>Potamilus</taxon>
    </lineage>
</organism>
<protein>
    <recommendedName>
        <fullName evidence="8">PKD/REJ-like domain-containing protein</fullName>
    </recommendedName>
</protein>
<keyword evidence="4" id="KW-1133">Transmembrane helix</keyword>
<evidence type="ECO:0000256" key="3">
    <source>
        <dbReference type="ARBA" id="ARBA00022737"/>
    </source>
</evidence>
<dbReference type="AlphaFoldDB" id="A0AAE0VMD9"/>
<dbReference type="GO" id="GO:0005261">
    <property type="term" value="F:monoatomic cation channel activity"/>
    <property type="evidence" value="ECO:0007669"/>
    <property type="project" value="TreeGrafter"/>
</dbReference>
<name>A0AAE0VMD9_9BIVA</name>
<reference evidence="6" key="1">
    <citation type="journal article" date="2021" name="Genome Biol. Evol.">
        <title>A High-Quality Reference Genome for a Parasitic Bivalve with Doubly Uniparental Inheritance (Bivalvia: Unionida).</title>
        <authorList>
            <person name="Smith C.H."/>
        </authorList>
    </citation>
    <scope>NUCLEOTIDE SEQUENCE</scope>
    <source>
        <strain evidence="6">CHS0354</strain>
    </source>
</reference>
<reference evidence="6" key="2">
    <citation type="journal article" date="2021" name="Genome Biol. Evol.">
        <title>Developing a high-quality reference genome for a parasitic bivalve with doubly uniparental inheritance (Bivalvia: Unionida).</title>
        <authorList>
            <person name="Smith C.H."/>
        </authorList>
    </citation>
    <scope>NUCLEOTIDE SEQUENCE</scope>
    <source>
        <strain evidence="6">CHS0354</strain>
        <tissue evidence="6">Mantle</tissue>
    </source>
</reference>
<dbReference type="EMBL" id="JAEAOA010002306">
    <property type="protein sequence ID" value="KAK3583588.1"/>
    <property type="molecule type" value="Genomic_DNA"/>
</dbReference>
<dbReference type="PANTHER" id="PTHR46730">
    <property type="entry name" value="POLYCYSTIN-1"/>
    <property type="match status" value="1"/>
</dbReference>
<evidence type="ECO:0000256" key="2">
    <source>
        <dbReference type="ARBA" id="ARBA00022692"/>
    </source>
</evidence>
<sequence length="791" mass="88086">MQHCTTYAKKYLNKQNSFNTTAVFSSTVFETTGVNNGLILTVEFANRTGTAVCINDLGEGTETLTNLSDTSSPWIYKYQYTAPNFYDVYITCHSDQILPSDNKTLYLGDAVEGLDITNGTDITLLLFIYPAENVTLNLYVEKGLNLTFNVSYINTFEDKNGSNFVSFNSSLLPHLGLYQINVTVSNPMSNALDFVVIALQEPIQDLKFTNCCTCSYVKVNVNFTLDFTFGFGSDVTFVINQKNAFNITQRIRTHHCSGIVRNSSISYPTQETGIYNFEIEISNYINIFNPIKKFMQIIAVNSVNNISFTIENPIHFYNETMGYALAVDWSALVPMGPISCNVTFGNGNFTITSFNLDVTNLTDVAIGENSSSLASIQKSFTYGLAGFYKSIANCFIDPTLVNCSSSGNFDKNYIIIESVIVVNPVKNIHLLNETNYIPLSTGSAVISVVLDSENDLPLANITCIFNFGGETNKSMVGTVDAVSNITAEHQFSTYGNFNIIVMCFNNLSSMDMNLTVEVYRDCFATPFFDEPFKNIQTPVWTYVTDSLEVASLVETSSLCKNKTAVYKWNIYLNTAETLEYNPPFDLPNKSVLIFPAQSVAPPTQPYKVVLNVSFSSGEWFRDYIYVDFRLPSLVAMIDGGLTLIVPYLSEKTSTIDANSSHDLVTNITSINNISLNYSWRCYFLGNVTDDAVLAYLTQISSSSMLIFNDAEDINLNETDFPGVTENCSITDQSAAHKSITFINTFLRENFWTLFVFKITRNSVFNITRNRISIALKALKAVQGEIVPVAIK</sequence>
<evidence type="ECO:0008006" key="8">
    <source>
        <dbReference type="Google" id="ProtNLM"/>
    </source>
</evidence>
<evidence type="ECO:0000313" key="6">
    <source>
        <dbReference type="EMBL" id="KAK3583588.1"/>
    </source>
</evidence>
<keyword evidence="5" id="KW-0472">Membrane</keyword>
<evidence type="ECO:0000256" key="1">
    <source>
        <dbReference type="ARBA" id="ARBA00004370"/>
    </source>
</evidence>